<protein>
    <submittedName>
        <fullName evidence="3">Uncharacterized protein</fullName>
    </submittedName>
</protein>
<dbReference type="WBParaSite" id="jg9762">
    <property type="protein sequence ID" value="jg9762"/>
    <property type="gene ID" value="jg9762"/>
</dbReference>
<dbReference type="PANTHER" id="PTHR10796">
    <property type="entry name" value="PATCHED-RELATED"/>
    <property type="match status" value="1"/>
</dbReference>
<feature type="transmembrane region" description="Helical" evidence="1">
    <location>
        <begin position="37"/>
        <end position="59"/>
    </location>
</feature>
<name>A0A915ERT4_9BILA</name>
<sequence>MFNQSVCCIEGASSTIVGISVLYTVDAYIILTFFKTIWLTMVLGLLHGLVFIPVMLSFIPMSFFHINQNTGQKH</sequence>
<proteinExistence type="predicted"/>
<dbReference type="AlphaFoldDB" id="A0A915ERT4"/>
<keyword evidence="1" id="KW-1133">Transmembrane helix</keyword>
<accession>A0A915ERT4</accession>
<dbReference type="GO" id="GO:0018996">
    <property type="term" value="P:molting cycle, collagen and cuticulin-based cuticle"/>
    <property type="evidence" value="ECO:0007669"/>
    <property type="project" value="TreeGrafter"/>
</dbReference>
<dbReference type="PANTHER" id="PTHR10796:SF193">
    <property type="entry name" value="SSD DOMAIN-CONTAINING PROTEIN"/>
    <property type="match status" value="1"/>
</dbReference>
<reference evidence="3" key="1">
    <citation type="submission" date="2022-11" db="UniProtKB">
        <authorList>
            <consortium name="WormBaseParasite"/>
        </authorList>
    </citation>
    <scope>IDENTIFICATION</scope>
</reference>
<evidence type="ECO:0000313" key="2">
    <source>
        <dbReference type="Proteomes" id="UP000887574"/>
    </source>
</evidence>
<evidence type="ECO:0000256" key="1">
    <source>
        <dbReference type="SAM" id="Phobius"/>
    </source>
</evidence>
<feature type="transmembrane region" description="Helical" evidence="1">
    <location>
        <begin position="12"/>
        <end position="31"/>
    </location>
</feature>
<dbReference type="InterPro" id="IPR051697">
    <property type="entry name" value="Patched_domain-protein"/>
</dbReference>
<dbReference type="GO" id="GO:0006897">
    <property type="term" value="P:endocytosis"/>
    <property type="evidence" value="ECO:0007669"/>
    <property type="project" value="TreeGrafter"/>
</dbReference>
<evidence type="ECO:0000313" key="3">
    <source>
        <dbReference type="WBParaSite" id="jg9762"/>
    </source>
</evidence>
<keyword evidence="1" id="KW-0812">Transmembrane</keyword>
<keyword evidence="1" id="KW-0472">Membrane</keyword>
<keyword evidence="2" id="KW-1185">Reference proteome</keyword>
<dbReference type="GO" id="GO:0005886">
    <property type="term" value="C:plasma membrane"/>
    <property type="evidence" value="ECO:0007669"/>
    <property type="project" value="TreeGrafter"/>
</dbReference>
<dbReference type="Proteomes" id="UP000887574">
    <property type="component" value="Unplaced"/>
</dbReference>
<organism evidence="2 3">
    <name type="scientific">Ditylenchus dipsaci</name>
    <dbReference type="NCBI Taxonomy" id="166011"/>
    <lineage>
        <taxon>Eukaryota</taxon>
        <taxon>Metazoa</taxon>
        <taxon>Ecdysozoa</taxon>
        <taxon>Nematoda</taxon>
        <taxon>Chromadorea</taxon>
        <taxon>Rhabditida</taxon>
        <taxon>Tylenchina</taxon>
        <taxon>Tylenchomorpha</taxon>
        <taxon>Sphaerularioidea</taxon>
        <taxon>Anguinidae</taxon>
        <taxon>Anguininae</taxon>
        <taxon>Ditylenchus</taxon>
    </lineage>
</organism>
<dbReference type="GO" id="GO:0030659">
    <property type="term" value="C:cytoplasmic vesicle membrane"/>
    <property type="evidence" value="ECO:0007669"/>
    <property type="project" value="TreeGrafter"/>
</dbReference>